<evidence type="ECO:0000313" key="2">
    <source>
        <dbReference type="Proteomes" id="UP000035425"/>
    </source>
</evidence>
<dbReference type="EMBL" id="JWIO01000016">
    <property type="protein sequence ID" value="KLL11326.1"/>
    <property type="molecule type" value="Genomic_DNA"/>
</dbReference>
<reference evidence="1 2" key="1">
    <citation type="submission" date="2014-12" db="EMBL/GenBank/DDBJ databases">
        <title>Frankia sp. BMG5.1 draft genome.</title>
        <authorList>
            <person name="Gtari M."/>
            <person name="Ghodhbane-Gtari F."/>
            <person name="Nouioui I."/>
            <person name="Ktari A."/>
            <person name="Hezbri K."/>
            <person name="Mimouni W."/>
            <person name="Sbissi I."/>
            <person name="Ayari A."/>
            <person name="Yamanaka T."/>
            <person name="Normand P."/>
            <person name="Tisa L.S."/>
            <person name="Boudabous A."/>
        </authorList>
    </citation>
    <scope>NUCLEOTIDE SEQUENCE [LARGE SCALE GENOMIC DNA]</scope>
    <source>
        <strain evidence="1 2">BMG5.1</strain>
    </source>
</reference>
<dbReference type="Proteomes" id="UP000035425">
    <property type="component" value="Unassembled WGS sequence"/>
</dbReference>
<keyword evidence="2" id="KW-1185">Reference proteome</keyword>
<dbReference type="RefSeq" id="WP_047223149.1">
    <property type="nucleotide sequence ID" value="NZ_JWIO01000016.1"/>
</dbReference>
<proteinExistence type="predicted"/>
<gene>
    <name evidence="1" type="ORF">FrCorBMG51_11955</name>
</gene>
<evidence type="ECO:0000313" key="1">
    <source>
        <dbReference type="EMBL" id="KLL11326.1"/>
    </source>
</evidence>
<comment type="caution">
    <text evidence="1">The sequence shown here is derived from an EMBL/GenBank/DDBJ whole genome shotgun (WGS) entry which is preliminary data.</text>
</comment>
<sequence>MKIHRSARKHGVADGDITHAAVGYLVAYPLDGEKPPRELRLGPDRAGNFLEIVVLLLDDGTELIIHAMRMRPKYRSLLP</sequence>
<organism evidence="1 2">
    <name type="scientific">Protofrankia coriariae</name>
    <dbReference type="NCBI Taxonomy" id="1562887"/>
    <lineage>
        <taxon>Bacteria</taxon>
        <taxon>Bacillati</taxon>
        <taxon>Actinomycetota</taxon>
        <taxon>Actinomycetes</taxon>
        <taxon>Frankiales</taxon>
        <taxon>Frankiaceae</taxon>
        <taxon>Protofrankia</taxon>
    </lineage>
</organism>
<evidence type="ECO:0008006" key="3">
    <source>
        <dbReference type="Google" id="ProtNLM"/>
    </source>
</evidence>
<name>A0ABR5F3L8_9ACTN</name>
<protein>
    <recommendedName>
        <fullName evidence="3">Toxin</fullName>
    </recommendedName>
</protein>
<accession>A0ABR5F3L8</accession>